<sequence length="412" mass="48897">MYFSIGYERTLIKIFNITINIKIKYWRYVTIFRKEEYLMIDTNMKRILDFVEQNLTEDFSLNKLARHCNFSPYYCSIIFHRYFGETMKSYMQKRRLLCAAKELKSTNDRIVDIAIKYGYSSQEAFSRAFSDMIGMAPKRFRENPLPIAVYQKNSSPPFQNKENTAMKNETIKNVQGEIERNYPLKTLHILNGLCMLDSFQKNDLMSEKAIYIPFNEAMCWGETNEKIFSSEFIEKRAYSLNSTLEEYKKIVIEPLKPLFDEQFDIIVLWFGDDMFCQMNFITILAYLEQIHFDGDVLFCMAQEQTDKMLSDAVEIDIDGYNYIYKTILCDRKKCDVKLLPVTYQAMNLYLCYREKNSDIIRYIKSNLNKENIVGELLTLFPQYGLGDLQYKWMIEEIKKGKAIWKLNLIKSH</sequence>
<dbReference type="InterPro" id="IPR018062">
    <property type="entry name" value="HTH_AraC-typ_CS"/>
</dbReference>
<feature type="domain" description="HTH araC/xylS-type" evidence="4">
    <location>
        <begin position="45"/>
        <end position="143"/>
    </location>
</feature>
<dbReference type="PANTHER" id="PTHR47504:SF6">
    <property type="entry name" value="ARAC-FAMILY TRANSCRIPTIONAL REGULATOR"/>
    <property type="match status" value="1"/>
</dbReference>
<evidence type="ECO:0000313" key="6">
    <source>
        <dbReference type="Proteomes" id="UP000001374"/>
    </source>
</evidence>
<dbReference type="KEGG" id="cby:CLM_1017"/>
<evidence type="ECO:0000256" key="3">
    <source>
        <dbReference type="ARBA" id="ARBA00023163"/>
    </source>
</evidence>
<keyword evidence="2" id="KW-0238">DNA-binding</keyword>
<evidence type="ECO:0000256" key="1">
    <source>
        <dbReference type="ARBA" id="ARBA00023015"/>
    </source>
</evidence>
<dbReference type="SUPFAM" id="SSF46689">
    <property type="entry name" value="Homeodomain-like"/>
    <property type="match status" value="2"/>
</dbReference>
<dbReference type="InterPro" id="IPR018060">
    <property type="entry name" value="HTH_AraC"/>
</dbReference>
<dbReference type="Proteomes" id="UP000001374">
    <property type="component" value="Chromosome"/>
</dbReference>
<dbReference type="PANTHER" id="PTHR47504">
    <property type="entry name" value="RIGHT ORIGIN-BINDING PROTEIN"/>
    <property type="match status" value="1"/>
</dbReference>
<dbReference type="HOGENOM" id="CLU_789044_0_0_9"/>
<dbReference type="InterPro" id="IPR009057">
    <property type="entry name" value="Homeodomain-like_sf"/>
</dbReference>
<organism evidence="5 6">
    <name type="scientific">Clostridium botulinum (strain Kyoto / Type A2)</name>
    <dbReference type="NCBI Taxonomy" id="536232"/>
    <lineage>
        <taxon>Bacteria</taxon>
        <taxon>Bacillati</taxon>
        <taxon>Bacillota</taxon>
        <taxon>Clostridia</taxon>
        <taxon>Eubacteriales</taxon>
        <taxon>Clostridiaceae</taxon>
        <taxon>Clostridium</taxon>
    </lineage>
</organism>
<evidence type="ECO:0000256" key="2">
    <source>
        <dbReference type="ARBA" id="ARBA00023125"/>
    </source>
</evidence>
<dbReference type="PROSITE" id="PS01124">
    <property type="entry name" value="HTH_ARAC_FAMILY_2"/>
    <property type="match status" value="1"/>
</dbReference>
<name>C1FUU2_CLOBJ</name>
<keyword evidence="1" id="KW-0805">Transcription regulation</keyword>
<gene>
    <name evidence="5" type="ordered locus">CLM_1017</name>
</gene>
<dbReference type="InterPro" id="IPR020449">
    <property type="entry name" value="Tscrpt_reg_AraC-type_HTH"/>
</dbReference>
<dbReference type="SMART" id="SM00342">
    <property type="entry name" value="HTH_ARAC"/>
    <property type="match status" value="1"/>
</dbReference>
<dbReference type="Pfam" id="PF12833">
    <property type="entry name" value="HTH_18"/>
    <property type="match status" value="1"/>
</dbReference>
<dbReference type="Gene3D" id="1.10.10.60">
    <property type="entry name" value="Homeodomain-like"/>
    <property type="match status" value="2"/>
</dbReference>
<dbReference type="PROSITE" id="PS00041">
    <property type="entry name" value="HTH_ARAC_FAMILY_1"/>
    <property type="match status" value="1"/>
</dbReference>
<dbReference type="EMBL" id="CP001581">
    <property type="protein sequence ID" value="ACO85806.1"/>
    <property type="molecule type" value="Genomic_DNA"/>
</dbReference>
<dbReference type="InterPro" id="IPR050959">
    <property type="entry name" value="MarA-like"/>
</dbReference>
<dbReference type="GO" id="GO:0003700">
    <property type="term" value="F:DNA-binding transcription factor activity"/>
    <property type="evidence" value="ECO:0007669"/>
    <property type="project" value="InterPro"/>
</dbReference>
<dbReference type="AlphaFoldDB" id="C1FUU2"/>
<evidence type="ECO:0000313" key="5">
    <source>
        <dbReference type="EMBL" id="ACO85806.1"/>
    </source>
</evidence>
<protein>
    <submittedName>
        <fullName evidence="5">Transcriptional regulator, AraC family</fullName>
    </submittedName>
</protein>
<dbReference type="PRINTS" id="PR00032">
    <property type="entry name" value="HTHARAC"/>
</dbReference>
<keyword evidence="3" id="KW-0804">Transcription</keyword>
<dbReference type="eggNOG" id="COG2207">
    <property type="taxonomic scope" value="Bacteria"/>
</dbReference>
<dbReference type="GO" id="GO:0043565">
    <property type="term" value="F:sequence-specific DNA binding"/>
    <property type="evidence" value="ECO:0007669"/>
    <property type="project" value="InterPro"/>
</dbReference>
<evidence type="ECO:0000259" key="4">
    <source>
        <dbReference type="PROSITE" id="PS01124"/>
    </source>
</evidence>
<proteinExistence type="predicted"/>
<reference evidence="5 6" key="1">
    <citation type="submission" date="2008-10" db="EMBL/GenBank/DDBJ databases">
        <title>Genome sequence of Clostridium botulinum A2 Kyoto.</title>
        <authorList>
            <person name="Shrivastava S."/>
            <person name="Brinkac L.M."/>
            <person name="Brown J.L."/>
            <person name="Bruce D."/>
            <person name="Detter C.C."/>
            <person name="Johnson E.A."/>
            <person name="Munk C.A."/>
            <person name="Smith L.A."/>
            <person name="Smith T.J."/>
            <person name="Sutton G."/>
            <person name="Brettin T.S."/>
        </authorList>
    </citation>
    <scope>NUCLEOTIDE SEQUENCE [LARGE SCALE GENOMIC DNA]</scope>
    <source>
        <strain evidence="6">Kyoto / Type A2</strain>
    </source>
</reference>
<accession>C1FUU2</accession>